<organism evidence="2 3">
    <name type="scientific">Parachlamydia acanthamoebae</name>
    <dbReference type="NCBI Taxonomy" id="83552"/>
    <lineage>
        <taxon>Bacteria</taxon>
        <taxon>Pseudomonadati</taxon>
        <taxon>Chlamydiota</taxon>
        <taxon>Chlamydiia</taxon>
        <taxon>Parachlamydiales</taxon>
        <taxon>Parachlamydiaceae</taxon>
        <taxon>Parachlamydia</taxon>
    </lineage>
</organism>
<accession>A0A0C1E5I3</accession>
<gene>
    <name evidence="2" type="ORF">DB43_AB00370</name>
</gene>
<dbReference type="AlphaFoldDB" id="A0A0C1E5I3"/>
<sequence>MEKITANLQKKATYYSLSNSSKKLNKLREIFDQEIFDHLFITNNPQEFSSLNPFKVEIGHLRMIPRMDKHKQVDRYTWAITIIAEGGMGISYGMCCKGNHAEIITEGFSDGTVAGADGKPVEEGKYFVCLSHHTGNKIESKMIDPEKLKYKRRTPTWLASSSLGKKMLEEINKDFHNTPKFSITGTDSIFSKGKHSCFTWSTEKSAIAKINLPKSKKRWLYTKTNDDTFTDEEYYAYIDFLESQNKSRIAAVTVGVGLIPWRGATGALGVGGVGAGIAGITADAGATCVSTYKKSTQFQEWKVKLIKESIRKAFNDFIDTRENLMELCCPLQGTLFEKPVRAPDGKVYEEKAILLWLRAKPKSEFGSPFRICDFEEKDLVYDYKMAAKVADAIINEMNNFNSTGLHPQVRAGLNNLMINLTIDRDYAMKNWMNELAIKRKKESQCIHILLEKFAFLCHEFGVKPDDIDVKCRDLLKKEWDKEAKDHLQWAYDEKKPLESQKPANSF</sequence>
<dbReference type="InterPro" id="IPR013083">
    <property type="entry name" value="Znf_RING/FYVE/PHD"/>
</dbReference>
<evidence type="ECO:0000259" key="1">
    <source>
        <dbReference type="Pfam" id="PF04564"/>
    </source>
</evidence>
<dbReference type="Proteomes" id="UP000031307">
    <property type="component" value="Unassembled WGS sequence"/>
</dbReference>
<name>A0A0C1E5I3_9BACT</name>
<feature type="domain" description="U-box" evidence="1">
    <location>
        <begin position="326"/>
        <end position="390"/>
    </location>
</feature>
<dbReference type="InterPro" id="IPR003613">
    <property type="entry name" value="Ubox_domain"/>
</dbReference>
<dbReference type="RefSeq" id="WP_013924089.1">
    <property type="nucleotide sequence ID" value="NZ_JSAM01000112.1"/>
</dbReference>
<protein>
    <recommendedName>
        <fullName evidence="1">U-box domain-containing protein</fullName>
    </recommendedName>
</protein>
<dbReference type="GO" id="GO:0004842">
    <property type="term" value="F:ubiquitin-protein transferase activity"/>
    <property type="evidence" value="ECO:0007669"/>
    <property type="project" value="InterPro"/>
</dbReference>
<dbReference type="Gene3D" id="3.30.40.10">
    <property type="entry name" value="Zinc/RING finger domain, C3HC4 (zinc finger)"/>
    <property type="match status" value="1"/>
</dbReference>
<dbReference type="GO" id="GO:0016567">
    <property type="term" value="P:protein ubiquitination"/>
    <property type="evidence" value="ECO:0007669"/>
    <property type="project" value="InterPro"/>
</dbReference>
<dbReference type="Pfam" id="PF04564">
    <property type="entry name" value="U-box"/>
    <property type="match status" value="1"/>
</dbReference>
<evidence type="ECO:0000313" key="2">
    <source>
        <dbReference type="EMBL" id="KIA76572.1"/>
    </source>
</evidence>
<dbReference type="EMBL" id="JSAM01000112">
    <property type="protein sequence ID" value="KIA76572.1"/>
    <property type="molecule type" value="Genomic_DNA"/>
</dbReference>
<dbReference type="PATRIC" id="fig|83552.4.peg.2349"/>
<reference evidence="2 3" key="1">
    <citation type="journal article" date="2014" name="Mol. Biol. Evol.">
        <title>Massive expansion of Ubiquitination-related gene families within the Chlamydiae.</title>
        <authorList>
            <person name="Domman D."/>
            <person name="Collingro A."/>
            <person name="Lagkouvardos I."/>
            <person name="Gehre L."/>
            <person name="Weinmaier T."/>
            <person name="Rattei T."/>
            <person name="Subtil A."/>
            <person name="Horn M."/>
        </authorList>
    </citation>
    <scope>NUCLEOTIDE SEQUENCE [LARGE SCALE GENOMIC DNA]</scope>
    <source>
        <strain evidence="2 3">OEW1</strain>
    </source>
</reference>
<comment type="caution">
    <text evidence="2">The sequence shown here is derived from an EMBL/GenBank/DDBJ whole genome shotgun (WGS) entry which is preliminary data.</text>
</comment>
<proteinExistence type="predicted"/>
<dbReference type="SUPFAM" id="SSF57850">
    <property type="entry name" value="RING/U-box"/>
    <property type="match status" value="1"/>
</dbReference>
<evidence type="ECO:0000313" key="3">
    <source>
        <dbReference type="Proteomes" id="UP000031307"/>
    </source>
</evidence>